<dbReference type="InterPro" id="IPR050695">
    <property type="entry name" value="N-acetylmuramoyl_amidase_3"/>
</dbReference>
<dbReference type="GO" id="GO:0004040">
    <property type="term" value="F:amidase activity"/>
    <property type="evidence" value="ECO:0007669"/>
    <property type="project" value="InterPro"/>
</dbReference>
<dbReference type="Gene3D" id="2.10.270.10">
    <property type="entry name" value="Cholin Binding"/>
    <property type="match status" value="4"/>
</dbReference>
<dbReference type="PANTHER" id="PTHR30404:SF0">
    <property type="entry name" value="N-ACETYLMURAMOYL-L-ALANINE AMIDASE AMIC"/>
    <property type="match status" value="1"/>
</dbReference>
<reference evidence="5 6" key="1">
    <citation type="submission" date="2019-08" db="EMBL/GenBank/DDBJ databases">
        <title>In-depth cultivation of the pig gut microbiome towards novel bacterial diversity and tailored functional studies.</title>
        <authorList>
            <person name="Wylensek D."/>
            <person name="Hitch T.C.A."/>
            <person name="Clavel T."/>
        </authorList>
    </citation>
    <scope>NUCLEOTIDE SEQUENCE [LARGE SCALE GENOMIC DNA]</scope>
    <source>
        <strain evidence="5 6">68-1-5</strain>
    </source>
</reference>
<dbReference type="AlphaFoldDB" id="A0A6N7UZT9"/>
<evidence type="ECO:0000256" key="2">
    <source>
        <dbReference type="ARBA" id="ARBA00022801"/>
    </source>
</evidence>
<feature type="repeat" description="Cell wall-binding" evidence="3">
    <location>
        <begin position="600"/>
        <end position="619"/>
    </location>
</feature>
<evidence type="ECO:0000259" key="4">
    <source>
        <dbReference type="SMART" id="SM00646"/>
    </source>
</evidence>
<dbReference type="Pfam" id="PF01520">
    <property type="entry name" value="Amidase_3"/>
    <property type="match status" value="1"/>
</dbReference>
<feature type="repeat" description="Cell wall-binding" evidence="3">
    <location>
        <begin position="768"/>
        <end position="787"/>
    </location>
</feature>
<evidence type="ECO:0000313" key="6">
    <source>
        <dbReference type="Proteomes" id="UP000434409"/>
    </source>
</evidence>
<name>A0A6N7UZT9_9FIRM</name>
<dbReference type="SUPFAM" id="SSF69360">
    <property type="entry name" value="Cell wall binding repeat"/>
    <property type="match status" value="3"/>
</dbReference>
<dbReference type="Pfam" id="PF19127">
    <property type="entry name" value="Choline_bind_3"/>
    <property type="match status" value="5"/>
</dbReference>
<feature type="repeat" description="Cell wall-binding" evidence="3">
    <location>
        <begin position="667"/>
        <end position="686"/>
    </location>
</feature>
<keyword evidence="6" id="KW-1185">Reference proteome</keyword>
<dbReference type="EMBL" id="VULY01000018">
    <property type="protein sequence ID" value="MSR93106.1"/>
    <property type="molecule type" value="Genomic_DNA"/>
</dbReference>
<dbReference type="GO" id="GO:0008745">
    <property type="term" value="F:N-acetylmuramoyl-L-alanine amidase activity"/>
    <property type="evidence" value="ECO:0007669"/>
    <property type="project" value="InterPro"/>
</dbReference>
<dbReference type="Proteomes" id="UP000434409">
    <property type="component" value="Unassembled WGS sequence"/>
</dbReference>
<feature type="repeat" description="Cell wall-binding" evidence="3">
    <location>
        <begin position="620"/>
        <end position="639"/>
    </location>
</feature>
<dbReference type="GO" id="GO:0009253">
    <property type="term" value="P:peptidoglycan catabolic process"/>
    <property type="evidence" value="ECO:0007669"/>
    <property type="project" value="InterPro"/>
</dbReference>
<dbReference type="Gene3D" id="2.10.270.20">
    <property type="match status" value="2"/>
</dbReference>
<feature type="repeat" description="Cell wall-binding" evidence="3">
    <location>
        <begin position="882"/>
        <end position="901"/>
    </location>
</feature>
<dbReference type="InterPro" id="IPR002508">
    <property type="entry name" value="MurNAc-LAA_cat"/>
</dbReference>
<organism evidence="5 6">
    <name type="scientific">Suipraeoptans intestinalis</name>
    <dbReference type="NCBI Taxonomy" id="2606628"/>
    <lineage>
        <taxon>Bacteria</taxon>
        <taxon>Bacillati</taxon>
        <taxon>Bacillota</taxon>
        <taxon>Clostridia</taxon>
        <taxon>Lachnospirales</taxon>
        <taxon>Lachnospiraceae</taxon>
        <taxon>Suipraeoptans</taxon>
    </lineage>
</organism>
<keyword evidence="1" id="KW-0677">Repeat</keyword>
<dbReference type="PANTHER" id="PTHR30404">
    <property type="entry name" value="N-ACETYLMURAMOYL-L-ALANINE AMIDASE"/>
    <property type="match status" value="1"/>
</dbReference>
<dbReference type="PROSITE" id="PS51170">
    <property type="entry name" value="CW"/>
    <property type="match status" value="8"/>
</dbReference>
<dbReference type="Pfam" id="PF01832">
    <property type="entry name" value="Glucosaminidase"/>
    <property type="match status" value="1"/>
</dbReference>
<evidence type="ECO:0000313" key="5">
    <source>
        <dbReference type="EMBL" id="MSR93106.1"/>
    </source>
</evidence>
<dbReference type="Pfam" id="PF01473">
    <property type="entry name" value="Choline_bind_1"/>
    <property type="match status" value="7"/>
</dbReference>
<dbReference type="CDD" id="cd02696">
    <property type="entry name" value="MurNAc-LAA"/>
    <property type="match status" value="1"/>
</dbReference>
<gene>
    <name evidence="5" type="ORF">FYJ34_02115</name>
</gene>
<dbReference type="SUPFAM" id="SSF53187">
    <property type="entry name" value="Zn-dependent exopeptidases"/>
    <property type="match status" value="1"/>
</dbReference>
<dbReference type="SMART" id="SM00646">
    <property type="entry name" value="Ami_3"/>
    <property type="match status" value="1"/>
</dbReference>
<feature type="repeat" description="Cell wall-binding" evidence="3">
    <location>
        <begin position="795"/>
        <end position="814"/>
    </location>
</feature>
<feature type="domain" description="MurNAc-LAA" evidence="4">
    <location>
        <begin position="307"/>
        <end position="427"/>
    </location>
</feature>
<keyword evidence="2" id="KW-0378">Hydrolase</keyword>
<feature type="repeat" description="Cell wall-binding" evidence="3">
    <location>
        <begin position="459"/>
        <end position="478"/>
    </location>
</feature>
<accession>A0A6N7UZT9</accession>
<evidence type="ECO:0000256" key="1">
    <source>
        <dbReference type="ARBA" id="ARBA00022737"/>
    </source>
</evidence>
<sequence length="1168" mass="129307">MRCMKKTKRVTRVLLSLLLILATMFSGWGSYCVLAEGTDVETPQSDPAKEEKAFEYLYVEKPYITTPDTQRIVLSLKDGATAENGILFYKNQETGETGEIASSQIEGEAILFEKEYVDTSESGIYSLTGAKIVSQGKETEFSLEEEEVQGKFGVNRSVETQPDAYMEEDGAIKTAEEVKTTEEPLEKGTTEVTVASENAEGEIVSDSVVGSSVEDVSAKIAATVPAPAPLEGSKRNIVIVLDPGHGGGDPGAAYFGETEKNLALKIARYCKAALEQCPGVKVYMTRDSDRWVGNGVTNANSDLAPRVAFAKSVNADIFVSLHLNATGTGAGKGAEIYYPAGSYGSDAGTIAKGLAQSIQKELVALGLYDRGTKAGDIFHVVRETTKAGIAGILIEHAFLDNAGDYEKFLNSEEKLKKLGQADALGIIKYLNLEGGKIGGTWVKDGAGWWYRYMDNSYPVSQWLQIGGSWYYFNDKGYMHTGWLTQGSKTFYLQSSGVMRTDWMQLGNGWYYFAVNGEMAAGWLNLGGDWYYMNPQQNSFGRKGVMRTGIVTDGGARYYMNPQKDQNGAEGAMRTGWVLDKGKWYYFNPGVTTVKPFGAALTDWVKYQNAWYYLESDGSMKTGWLQSGTKWYYLLPSGEMATGSQNISGKTYRFNDLGEWTTEQSKPQTGWKNSGKQWYYYDEQGRMAVGWLKQDGKWYYLNPTDNAAGKKGVMRTGWVKDGNAWYYLNPTSDKNGPEGAMCTGIVTEGGNRYYLNQKADQNGAEGIMRTGWILEKGNWYYFNPGTTVAKPVGAALTGWIEYQGSWYYMNTDGTMKTGWLELGGKKYYLLPTGEMATGTRSIDGKTHIFNASGEWQKEQTEKKSGWKNVGDDWYYYNAQGVMQTGWIQEGGAWYYLNKDVSEGQKKGVMRTGWFQDGTVWYYLNTKADQYGPRGAMRTGWLEQPEGKYYLNPGNSPYGPKGAMCTGWIRLGEMWYYLNQKKSPEGLLTFTGHSIMGKTGVTVEQMVKMYAKSGRNYPAEKLSAGNAPTIRDFCRIVYEEAEAEGVKAEVVFAQAMKETGYLQFGGDVKIEQFNFAGLGATGNGVSGERFADVRTGVRAQVQHLKAYASTESLKNTTVDKRFQYVSPKGSAPCVEALGIQDNPAGRMGWAMAKGYGFSLYSTYLEPMYSL</sequence>
<dbReference type="InterPro" id="IPR002901">
    <property type="entry name" value="MGlyc_endo_b_GlcNAc-like_dom"/>
</dbReference>
<dbReference type="InterPro" id="IPR018337">
    <property type="entry name" value="Cell_wall/Cho-bd_repeat"/>
</dbReference>
<evidence type="ECO:0000256" key="3">
    <source>
        <dbReference type="PROSITE-ProRule" id="PRU00591"/>
    </source>
</evidence>
<dbReference type="Gene3D" id="3.40.630.40">
    <property type="entry name" value="Zn-dependent exopeptidases"/>
    <property type="match status" value="1"/>
</dbReference>
<dbReference type="GO" id="GO:0030288">
    <property type="term" value="C:outer membrane-bounded periplasmic space"/>
    <property type="evidence" value="ECO:0007669"/>
    <property type="project" value="TreeGrafter"/>
</dbReference>
<feature type="repeat" description="Cell wall-binding" evidence="3">
    <location>
        <begin position="862"/>
        <end position="881"/>
    </location>
</feature>
<comment type="caution">
    <text evidence="5">The sequence shown here is derived from an EMBL/GenBank/DDBJ whole genome shotgun (WGS) entry which is preliminary data.</text>
</comment>
<protein>
    <recommendedName>
        <fullName evidence="4">MurNAc-LAA domain-containing protein</fullName>
    </recommendedName>
</protein>
<proteinExistence type="predicted"/>